<feature type="transmembrane region" description="Helical" evidence="2">
    <location>
        <begin position="38"/>
        <end position="61"/>
    </location>
</feature>
<protein>
    <submittedName>
        <fullName evidence="3">DUF6142 family protein</fullName>
    </submittedName>
</protein>
<feature type="region of interest" description="Disordered" evidence="1">
    <location>
        <begin position="1"/>
        <end position="29"/>
    </location>
</feature>
<keyword evidence="2" id="KW-0812">Transmembrane</keyword>
<feature type="transmembrane region" description="Helical" evidence="2">
    <location>
        <begin position="103"/>
        <end position="123"/>
    </location>
</feature>
<comment type="caution">
    <text evidence="3">The sequence shown here is derived from an EMBL/GenBank/DDBJ whole genome shotgun (WGS) entry which is preliminary data.</text>
</comment>
<gene>
    <name evidence="3" type="ORF">LIZ65_04100</name>
</gene>
<name>A0ABS8DDG9_9FIRM</name>
<evidence type="ECO:0000256" key="1">
    <source>
        <dbReference type="SAM" id="MobiDB-lite"/>
    </source>
</evidence>
<dbReference type="RefSeq" id="WP_066736891.1">
    <property type="nucleotide sequence ID" value="NZ_JAJCIQ010000002.1"/>
</dbReference>
<evidence type="ECO:0000313" key="4">
    <source>
        <dbReference type="Proteomes" id="UP001299546"/>
    </source>
</evidence>
<evidence type="ECO:0000313" key="3">
    <source>
        <dbReference type="EMBL" id="MCB7386461.1"/>
    </source>
</evidence>
<evidence type="ECO:0000256" key="2">
    <source>
        <dbReference type="SAM" id="Phobius"/>
    </source>
</evidence>
<feature type="compositionally biased region" description="Basic and acidic residues" evidence="1">
    <location>
        <begin position="1"/>
        <end position="16"/>
    </location>
</feature>
<dbReference type="EMBL" id="JAJCIS010000002">
    <property type="protein sequence ID" value="MCB7386461.1"/>
    <property type="molecule type" value="Genomic_DNA"/>
</dbReference>
<dbReference type="InterPro" id="IPR046140">
    <property type="entry name" value="DUF6142"/>
</dbReference>
<dbReference type="Proteomes" id="UP001299546">
    <property type="component" value="Unassembled WGS sequence"/>
</dbReference>
<accession>A0ABS8DDG9</accession>
<proteinExistence type="predicted"/>
<dbReference type="Pfam" id="PF19639">
    <property type="entry name" value="DUF6142"/>
    <property type="match status" value="1"/>
</dbReference>
<reference evidence="3 4" key="1">
    <citation type="submission" date="2021-10" db="EMBL/GenBank/DDBJ databases">
        <title>Collection of gut derived symbiotic bacterial strains cultured from healthy donors.</title>
        <authorList>
            <person name="Lin H."/>
            <person name="Littmann E."/>
            <person name="Kohout C."/>
            <person name="Pamer E.G."/>
        </authorList>
    </citation>
    <scope>NUCLEOTIDE SEQUENCE [LARGE SCALE GENOMIC DNA]</scope>
    <source>
        <strain evidence="3 4">DFI.1.165</strain>
    </source>
</reference>
<keyword evidence="2" id="KW-0472">Membrane</keyword>
<sequence length="124" mass="13834">MMRIGREKERARERDKERKKRGNRKYGQAKLKHSKKGIMACVLSAVVAILFIALILTSFLHKGQSQAIIGSFGLFAVIIAWIGLVTAVRGFRERDKNYITCKVGIGVNGMVLLCLIATFIRGIV</sequence>
<keyword evidence="4" id="KW-1185">Reference proteome</keyword>
<keyword evidence="2" id="KW-1133">Transmembrane helix</keyword>
<feature type="transmembrane region" description="Helical" evidence="2">
    <location>
        <begin position="67"/>
        <end position="91"/>
    </location>
</feature>
<organism evidence="3 4">
    <name type="scientific">Bariatricus massiliensis</name>
    <dbReference type="NCBI Taxonomy" id="1745713"/>
    <lineage>
        <taxon>Bacteria</taxon>
        <taxon>Bacillati</taxon>
        <taxon>Bacillota</taxon>
        <taxon>Clostridia</taxon>
        <taxon>Lachnospirales</taxon>
        <taxon>Lachnospiraceae</taxon>
        <taxon>Bariatricus</taxon>
    </lineage>
</organism>